<dbReference type="Pfam" id="PF23286">
    <property type="entry name" value="LRR_13"/>
    <property type="match status" value="1"/>
</dbReference>
<protein>
    <recommendedName>
        <fullName evidence="10">Retrovirus-related Pol polyprotein from transposon TNT 1-94</fullName>
    </recommendedName>
</protein>
<evidence type="ECO:0000313" key="9">
    <source>
        <dbReference type="Proteomes" id="UP001227230"/>
    </source>
</evidence>
<evidence type="ECO:0000256" key="4">
    <source>
        <dbReference type="SAM" id="MobiDB-lite"/>
    </source>
</evidence>
<dbReference type="InterPro" id="IPR003591">
    <property type="entry name" value="Leu-rich_rpt_typical-subtyp"/>
</dbReference>
<dbReference type="EMBL" id="CP126665">
    <property type="protein sequence ID" value="WKA11441.1"/>
    <property type="molecule type" value="Genomic_DNA"/>
</dbReference>
<dbReference type="SUPFAM" id="SSF52058">
    <property type="entry name" value="L domain-like"/>
    <property type="match status" value="2"/>
</dbReference>
<proteinExistence type="predicted"/>
<evidence type="ECO:0000259" key="5">
    <source>
        <dbReference type="Pfam" id="PF07727"/>
    </source>
</evidence>
<gene>
    <name evidence="8" type="ORF">VitviT2T_028938</name>
</gene>
<keyword evidence="1" id="KW-0433">Leucine-rich repeat</keyword>
<dbReference type="Pfam" id="PF07727">
    <property type="entry name" value="RVT_2"/>
    <property type="match status" value="1"/>
</dbReference>
<dbReference type="SUPFAM" id="SSF56672">
    <property type="entry name" value="DNA/RNA polymerases"/>
    <property type="match status" value="1"/>
</dbReference>
<keyword evidence="9" id="KW-1185">Reference proteome</keyword>
<feature type="region of interest" description="Disordered" evidence="4">
    <location>
        <begin position="1053"/>
        <end position="1073"/>
    </location>
</feature>
<feature type="domain" description="Disease resistance protein RPS4B/Roq1-like leucine-rich repeats" evidence="7">
    <location>
        <begin position="674"/>
        <end position="853"/>
    </location>
</feature>
<dbReference type="InterPro" id="IPR043502">
    <property type="entry name" value="DNA/RNA_pol_sf"/>
</dbReference>
<dbReference type="PROSITE" id="PS51450">
    <property type="entry name" value="LRR"/>
    <property type="match status" value="1"/>
</dbReference>
<reference evidence="8 9" key="1">
    <citation type="journal article" date="2023" name="Hortic Res">
        <title>The complete reference genome for grapevine (Vitis vinifera L.) genetics and breeding.</title>
        <authorList>
            <person name="Shi X."/>
            <person name="Cao S."/>
            <person name="Wang X."/>
            <person name="Huang S."/>
            <person name="Wang Y."/>
            <person name="Liu Z."/>
            <person name="Liu W."/>
            <person name="Leng X."/>
            <person name="Peng Y."/>
            <person name="Wang N."/>
            <person name="Wang Y."/>
            <person name="Ma Z."/>
            <person name="Xu X."/>
            <person name="Zhang F."/>
            <person name="Xue H."/>
            <person name="Zhong H."/>
            <person name="Wang Y."/>
            <person name="Zhang K."/>
            <person name="Velt A."/>
            <person name="Avia K."/>
            <person name="Holtgrawe D."/>
            <person name="Grimplet J."/>
            <person name="Matus J.T."/>
            <person name="Ware D."/>
            <person name="Wu X."/>
            <person name="Wang H."/>
            <person name="Liu C."/>
            <person name="Fang Y."/>
            <person name="Rustenholz C."/>
            <person name="Cheng Z."/>
            <person name="Xiao H."/>
            <person name="Zhou Y."/>
        </authorList>
    </citation>
    <scope>NUCLEOTIDE SEQUENCE [LARGE SCALE GENOMIC DNA]</scope>
    <source>
        <strain evidence="9">cv. Pinot noir / PN40024</strain>
        <tissue evidence="8">Leaf</tissue>
    </source>
</reference>
<keyword evidence="3" id="KW-0611">Plant defense</keyword>
<evidence type="ECO:0000259" key="7">
    <source>
        <dbReference type="Pfam" id="PF23286"/>
    </source>
</evidence>
<evidence type="ECO:0000259" key="6">
    <source>
        <dbReference type="Pfam" id="PF20160"/>
    </source>
</evidence>
<dbReference type="InterPro" id="IPR001611">
    <property type="entry name" value="Leu-rich_rpt"/>
</dbReference>
<dbReference type="Pfam" id="PF07725">
    <property type="entry name" value="LRR_3"/>
    <property type="match status" value="1"/>
</dbReference>
<evidence type="ECO:0008006" key="10">
    <source>
        <dbReference type="Google" id="ProtNLM"/>
    </source>
</evidence>
<dbReference type="Proteomes" id="UP001227230">
    <property type="component" value="Chromosome 18"/>
</dbReference>
<evidence type="ECO:0000256" key="1">
    <source>
        <dbReference type="ARBA" id="ARBA00022614"/>
    </source>
</evidence>
<dbReference type="PANTHER" id="PTHR36766">
    <property type="entry name" value="PLANT BROAD-SPECTRUM MILDEW RESISTANCE PROTEIN RPW8"/>
    <property type="match status" value="1"/>
</dbReference>
<keyword evidence="2" id="KW-0677">Repeat</keyword>
<evidence type="ECO:0000256" key="3">
    <source>
        <dbReference type="ARBA" id="ARBA00022821"/>
    </source>
</evidence>
<dbReference type="Pfam" id="PF20160">
    <property type="entry name" value="C-JID"/>
    <property type="match status" value="1"/>
</dbReference>
<dbReference type="InterPro" id="IPR032675">
    <property type="entry name" value="LRR_dom_sf"/>
</dbReference>
<dbReference type="Gene3D" id="3.80.10.10">
    <property type="entry name" value="Ribonuclease Inhibitor"/>
    <property type="match status" value="3"/>
</dbReference>
<name>A0ABY9DWZ5_VITVI</name>
<feature type="compositionally biased region" description="Polar residues" evidence="4">
    <location>
        <begin position="1057"/>
        <end position="1066"/>
    </location>
</feature>
<accession>A0ABY9DWZ5</accession>
<dbReference type="InterPro" id="IPR013103">
    <property type="entry name" value="RVT_2"/>
</dbReference>
<dbReference type="CDD" id="cd09272">
    <property type="entry name" value="RNase_HI_RT_Ty1"/>
    <property type="match status" value="1"/>
</dbReference>
<organism evidence="8 9">
    <name type="scientific">Vitis vinifera</name>
    <name type="common">Grape</name>
    <dbReference type="NCBI Taxonomy" id="29760"/>
    <lineage>
        <taxon>Eukaryota</taxon>
        <taxon>Viridiplantae</taxon>
        <taxon>Streptophyta</taxon>
        <taxon>Embryophyta</taxon>
        <taxon>Tracheophyta</taxon>
        <taxon>Spermatophyta</taxon>
        <taxon>Magnoliopsida</taxon>
        <taxon>eudicotyledons</taxon>
        <taxon>Gunneridae</taxon>
        <taxon>Pentapetalae</taxon>
        <taxon>rosids</taxon>
        <taxon>Vitales</taxon>
        <taxon>Vitaceae</taxon>
        <taxon>Viteae</taxon>
        <taxon>Vitis</taxon>
    </lineage>
</organism>
<feature type="domain" description="Reverse transcriptase Ty1/copia-type" evidence="5">
    <location>
        <begin position="4"/>
        <end position="212"/>
    </location>
</feature>
<evidence type="ECO:0000256" key="2">
    <source>
        <dbReference type="ARBA" id="ARBA00022737"/>
    </source>
</evidence>
<dbReference type="SMART" id="SM00369">
    <property type="entry name" value="LRR_TYP"/>
    <property type="match status" value="5"/>
</dbReference>
<dbReference type="InterPro" id="IPR011713">
    <property type="entry name" value="Leu-rich_rpt_3"/>
</dbReference>
<evidence type="ECO:0000313" key="8">
    <source>
        <dbReference type="EMBL" id="WKA11441.1"/>
    </source>
</evidence>
<feature type="domain" description="C-JID" evidence="6">
    <location>
        <begin position="886"/>
        <end position="1049"/>
    </location>
</feature>
<dbReference type="InterPro" id="IPR058546">
    <property type="entry name" value="RPS4B/Roq1-like_LRR"/>
</dbReference>
<dbReference type="InterPro" id="IPR045344">
    <property type="entry name" value="C-JID"/>
</dbReference>
<dbReference type="PANTHER" id="PTHR36766:SF30">
    <property type="entry name" value="TIR-NBS TYPE DISEASE RESISTANCE PROTEIN-RELATED"/>
    <property type="match status" value="1"/>
</dbReference>
<sequence length="1090" mass="125019">MIQTFKARLVAKGFKQREGIDYFDTYAPVARTTLIRILFALASIHNLFVHQMDVKTAFLNGDLNEKVYMEQPEGFVLLGNENKVCKLVKSLYGLKQAPKQWHEKFDHAILSDEFRHNNVDKCLYSKTCDDYMVIVCLYVDDMLILSDDMKGIIETKRFLSSTFKMKDLGEVDIILGIKVKRNSGGYALNQTHYIEKVVNKFSHLKIKDVNTPFDSSIKLEKNDGRSMAQLEYASTIGSLMYAAQCTRVDISFAVSKLSRFISNPSADHWKPIGRVLGYLKNTKELSLQYSKFPTIIEGYSDASWISSVGDNLSTTGWVFTLGGGAVSWGSKKQTCISHSTMEAEFIALAATGKEVEWLRDLMMDIPFTVNNVSTVSIHCDSQATLAHAYSGVYNGKSRHISIRHEYGMESIQTISLDLSRSKEIQFTTKVFAKMKKLRLLKAYCNDHGGLIREECKVLFPKDFEFPHNLRYLHWQGCTLRSLPSKFYGENLIEINLKSSNIKQLWKGNKCLGKLKAIDLSNSIWLVKMPNLERPNLEELRLDESRIKELPSSIGYLESLKILNLSYCSNFEKFLEIQGSMKHLRELSLKETAIKELPNNIGRLEALEILSFSGCSNFEKFPEIQKNMESICSLSLDYTAIKGLPCSISHLTRLDHLEMENCKNLRCLPNNICGLKSLRGISLNGCSKLEAFLEIREDMEQLERLFLLETAITELPPSIEHLRGLKSLELINCEKLVSLPDSIGNLTCLRSLFVRNCSKLHNLPDNLRSLKCCLRVLDLGGCNLMEGEIPHDLWCLSSLEYLDISDNYIRCIPVGISQLSKLRTLLMNHCPMLEEITELPSSRTWMEAHGCPCLETETSSSLLWSSLLKRFKSPIQWKFNIVIPGSSGIPEWVSHQRMGCEVKIKLPMNWYEDNNLLGFVLFFHHVPHDDDECETTMYSTMFIPQCILTISHGDQYEQLDNICFYHRCKRYWVSGLSYDSMYYDNGDTSDPALWVTYFPQIAIPSKYRSRKWNYFKAHFETPMDRGSFRCGDNASFKVKSCGIHLIYAQDHHQHNHNHWPQSSTESPGDTEDHRDKKRFYSFQRMKAFFNL</sequence>